<organism evidence="9 10">
    <name type="scientific">Rothia endophytica</name>
    <dbReference type="NCBI Taxonomy" id="1324766"/>
    <lineage>
        <taxon>Bacteria</taxon>
        <taxon>Bacillati</taxon>
        <taxon>Actinomycetota</taxon>
        <taxon>Actinomycetes</taxon>
        <taxon>Micrococcales</taxon>
        <taxon>Micrococcaceae</taxon>
        <taxon>Rothia</taxon>
    </lineage>
</organism>
<evidence type="ECO:0000256" key="1">
    <source>
        <dbReference type="ARBA" id="ARBA00004651"/>
    </source>
</evidence>
<dbReference type="InterPro" id="IPR011701">
    <property type="entry name" value="MFS"/>
</dbReference>
<evidence type="ECO:0000256" key="6">
    <source>
        <dbReference type="ARBA" id="ARBA00023136"/>
    </source>
</evidence>
<evidence type="ECO:0000313" key="10">
    <source>
        <dbReference type="Proteomes" id="UP001500187"/>
    </source>
</evidence>
<dbReference type="InterPro" id="IPR044772">
    <property type="entry name" value="NO3_transporter"/>
</dbReference>
<evidence type="ECO:0000259" key="8">
    <source>
        <dbReference type="PROSITE" id="PS50850"/>
    </source>
</evidence>
<keyword evidence="3 7" id="KW-0812">Transmembrane</keyword>
<dbReference type="Proteomes" id="UP001500187">
    <property type="component" value="Unassembled WGS sequence"/>
</dbReference>
<feature type="transmembrane region" description="Helical" evidence="7">
    <location>
        <begin position="57"/>
        <end position="77"/>
    </location>
</feature>
<feature type="transmembrane region" description="Helical" evidence="7">
    <location>
        <begin position="169"/>
        <end position="194"/>
    </location>
</feature>
<evidence type="ECO:0000256" key="5">
    <source>
        <dbReference type="ARBA" id="ARBA00023063"/>
    </source>
</evidence>
<evidence type="ECO:0000256" key="3">
    <source>
        <dbReference type="ARBA" id="ARBA00022692"/>
    </source>
</evidence>
<name>A0ABP9B381_9MICC</name>
<feature type="transmembrane region" description="Helical" evidence="7">
    <location>
        <begin position="287"/>
        <end position="307"/>
    </location>
</feature>
<feature type="transmembrane region" description="Helical" evidence="7">
    <location>
        <begin position="375"/>
        <end position="396"/>
    </location>
</feature>
<dbReference type="SUPFAM" id="SSF103473">
    <property type="entry name" value="MFS general substrate transporter"/>
    <property type="match status" value="1"/>
</dbReference>
<feature type="domain" description="Major facilitator superfamily (MFS) profile" evidence="8">
    <location>
        <begin position="19"/>
        <end position="401"/>
    </location>
</feature>
<keyword evidence="10" id="KW-1185">Reference proteome</keyword>
<dbReference type="EMBL" id="BAABKP010000001">
    <property type="protein sequence ID" value="GAA4789760.1"/>
    <property type="molecule type" value="Genomic_DNA"/>
</dbReference>
<comment type="subcellular location">
    <subcellularLocation>
        <location evidence="1">Cell membrane</location>
        <topology evidence="1">Multi-pass membrane protein</topology>
    </subcellularLocation>
</comment>
<evidence type="ECO:0000256" key="2">
    <source>
        <dbReference type="ARBA" id="ARBA00008432"/>
    </source>
</evidence>
<feature type="transmembrane region" description="Helical" evidence="7">
    <location>
        <begin position="219"/>
        <end position="243"/>
    </location>
</feature>
<dbReference type="InterPro" id="IPR036259">
    <property type="entry name" value="MFS_trans_sf"/>
</dbReference>
<dbReference type="PANTHER" id="PTHR23515">
    <property type="entry name" value="HIGH-AFFINITY NITRATE TRANSPORTER 2.3"/>
    <property type="match status" value="1"/>
</dbReference>
<evidence type="ECO:0000313" key="9">
    <source>
        <dbReference type="EMBL" id="GAA4789760.1"/>
    </source>
</evidence>
<keyword evidence="5" id="KW-0534">Nitrate assimilation</keyword>
<comment type="caution">
    <text evidence="9">The sequence shown here is derived from an EMBL/GenBank/DDBJ whole genome shotgun (WGS) entry which is preliminary data.</text>
</comment>
<feature type="transmembrane region" description="Helical" evidence="7">
    <location>
        <begin position="255"/>
        <end position="275"/>
    </location>
</feature>
<keyword evidence="4 7" id="KW-1133">Transmembrane helix</keyword>
<gene>
    <name evidence="9" type="ORF">GCM10023352_04640</name>
</gene>
<feature type="transmembrane region" description="Helical" evidence="7">
    <location>
        <begin position="144"/>
        <end position="163"/>
    </location>
</feature>
<evidence type="ECO:0000256" key="7">
    <source>
        <dbReference type="SAM" id="Phobius"/>
    </source>
</evidence>
<feature type="transmembrane region" description="Helical" evidence="7">
    <location>
        <begin position="84"/>
        <end position="103"/>
    </location>
</feature>
<feature type="transmembrane region" description="Helical" evidence="7">
    <location>
        <begin position="19"/>
        <end position="37"/>
    </location>
</feature>
<evidence type="ECO:0000256" key="4">
    <source>
        <dbReference type="ARBA" id="ARBA00022989"/>
    </source>
</evidence>
<feature type="transmembrane region" description="Helical" evidence="7">
    <location>
        <begin position="346"/>
        <end position="369"/>
    </location>
</feature>
<accession>A0ABP9B381</accession>
<feature type="transmembrane region" description="Helical" evidence="7">
    <location>
        <begin position="313"/>
        <end position="334"/>
    </location>
</feature>
<keyword evidence="6 7" id="KW-0472">Membrane</keyword>
<feature type="transmembrane region" description="Helical" evidence="7">
    <location>
        <begin position="109"/>
        <end position="132"/>
    </location>
</feature>
<proteinExistence type="inferred from homology"/>
<dbReference type="Gene3D" id="1.20.1250.20">
    <property type="entry name" value="MFS general substrate transporter like domains"/>
    <property type="match status" value="2"/>
</dbReference>
<protein>
    <submittedName>
        <fullName evidence="9">Nitrate/nitrite transporter</fullName>
    </submittedName>
</protein>
<reference evidence="10" key="1">
    <citation type="journal article" date="2019" name="Int. J. Syst. Evol. Microbiol.">
        <title>The Global Catalogue of Microorganisms (GCM) 10K type strain sequencing project: providing services to taxonomists for standard genome sequencing and annotation.</title>
        <authorList>
            <consortium name="The Broad Institute Genomics Platform"/>
            <consortium name="The Broad Institute Genome Sequencing Center for Infectious Disease"/>
            <person name="Wu L."/>
            <person name="Ma J."/>
        </authorList>
    </citation>
    <scope>NUCLEOTIDE SEQUENCE [LARGE SCALE GENOMIC DNA]</scope>
    <source>
        <strain evidence="10">JCM 18541</strain>
    </source>
</reference>
<comment type="similarity">
    <text evidence="2">Belongs to the major facilitator superfamily. Nitrate/nitrite porter (TC 2.A.1.8) family.</text>
</comment>
<dbReference type="RefSeq" id="WP_251379249.1">
    <property type="nucleotide sequence ID" value="NZ_BAABKP010000001.1"/>
</dbReference>
<sequence length="407" mass="43498">MSTPAVAERDPQLKGQLKYVIMAACASMIGFWGWTMIGPLAKYYTETYGLTEGQRSLLIAMPVIVGSIARIPVGALTDRYGGRIMFTIMLIFTGSMVLVTGLVGQMGNFNLLLIAAFFLGIGGSIFAVGIPFSAAWFEPHRKGLATGIFGMGMVGTACAAFFNPRMLNAFGYFPTHLIMACVALTYAVIVWIFIRDSPVMKARTPEPVVPKIINVSQKLITWQLCFIYAVGFGAFVAFSNFLSTYTQKIYDFDPVAGGTFAAMFAVCAVIARPFGGVAADKFGGKNTTILVFIAMAVLGFFVAQAPASTTVNTVLFIALALCVGFSTGTLYGWLGKACRPQDTGTISGLVSAAGGLGGYFPPLIMGAVFTDYGDYFWGIMFFVGACVVSVLVSLWMENDRQKAALAA</sequence>
<dbReference type="Pfam" id="PF07690">
    <property type="entry name" value="MFS_1"/>
    <property type="match status" value="1"/>
</dbReference>
<dbReference type="PROSITE" id="PS50850">
    <property type="entry name" value="MFS"/>
    <property type="match status" value="1"/>
</dbReference>
<dbReference type="InterPro" id="IPR020846">
    <property type="entry name" value="MFS_dom"/>
</dbReference>